<evidence type="ECO:0000259" key="4">
    <source>
        <dbReference type="Pfam" id="PF00561"/>
    </source>
</evidence>
<dbReference type="Pfam" id="PF00561">
    <property type="entry name" value="Abhydrolase_1"/>
    <property type="match status" value="1"/>
</dbReference>
<dbReference type="InterPro" id="IPR051601">
    <property type="entry name" value="Serine_prot/Carboxylest_S33"/>
</dbReference>
<evidence type="ECO:0000259" key="5">
    <source>
        <dbReference type="Pfam" id="PF08386"/>
    </source>
</evidence>
<dbReference type="Proteomes" id="UP001165079">
    <property type="component" value="Unassembled WGS sequence"/>
</dbReference>
<gene>
    <name evidence="6" type="ORF">Afil01_47960</name>
</gene>
<evidence type="ECO:0000313" key="6">
    <source>
        <dbReference type="EMBL" id="GLZ79989.1"/>
    </source>
</evidence>
<dbReference type="PANTHER" id="PTHR43248">
    <property type="entry name" value="2-SUCCINYL-6-HYDROXY-2,4-CYCLOHEXADIENE-1-CARBOXYLATE SYNTHASE"/>
    <property type="match status" value="1"/>
</dbReference>
<evidence type="ECO:0000256" key="3">
    <source>
        <dbReference type="SAM" id="MobiDB-lite"/>
    </source>
</evidence>
<protein>
    <submittedName>
        <fullName evidence="6">Alpha/beta hydrolase</fullName>
    </submittedName>
</protein>
<comment type="caution">
    <text evidence="6">The sequence shown here is derived from an EMBL/GenBank/DDBJ whole genome shotgun (WGS) entry which is preliminary data.</text>
</comment>
<dbReference type="AlphaFoldDB" id="A0A9W6SQ70"/>
<reference evidence="6" key="1">
    <citation type="submission" date="2023-03" db="EMBL/GenBank/DDBJ databases">
        <title>Actinorhabdospora filicis NBRC 111898.</title>
        <authorList>
            <person name="Ichikawa N."/>
            <person name="Sato H."/>
            <person name="Tonouchi N."/>
        </authorList>
    </citation>
    <scope>NUCLEOTIDE SEQUENCE</scope>
    <source>
        <strain evidence="6">NBRC 111898</strain>
    </source>
</reference>
<evidence type="ECO:0000256" key="2">
    <source>
        <dbReference type="ARBA" id="ARBA00022801"/>
    </source>
</evidence>
<keyword evidence="2 6" id="KW-0378">Hydrolase</keyword>
<dbReference type="InterPro" id="IPR000073">
    <property type="entry name" value="AB_hydrolase_1"/>
</dbReference>
<name>A0A9W6SQ70_9ACTN</name>
<organism evidence="6 7">
    <name type="scientific">Actinorhabdospora filicis</name>
    <dbReference type="NCBI Taxonomy" id="1785913"/>
    <lineage>
        <taxon>Bacteria</taxon>
        <taxon>Bacillati</taxon>
        <taxon>Actinomycetota</taxon>
        <taxon>Actinomycetes</taxon>
        <taxon>Micromonosporales</taxon>
        <taxon>Micromonosporaceae</taxon>
        <taxon>Actinorhabdospora</taxon>
    </lineage>
</organism>
<accession>A0A9W6SQ70</accession>
<dbReference type="Pfam" id="PF08386">
    <property type="entry name" value="Abhydrolase_4"/>
    <property type="match status" value="1"/>
</dbReference>
<dbReference type="InterPro" id="IPR013595">
    <property type="entry name" value="Pept_S33_TAP-like_C"/>
</dbReference>
<dbReference type="EMBL" id="BSTX01000003">
    <property type="protein sequence ID" value="GLZ79989.1"/>
    <property type="molecule type" value="Genomic_DNA"/>
</dbReference>
<evidence type="ECO:0000256" key="1">
    <source>
        <dbReference type="ARBA" id="ARBA00010088"/>
    </source>
</evidence>
<feature type="domain" description="AB hydrolase-1" evidence="4">
    <location>
        <begin position="135"/>
        <end position="280"/>
    </location>
</feature>
<dbReference type="Gene3D" id="3.40.50.1820">
    <property type="entry name" value="alpha/beta hydrolase"/>
    <property type="match status" value="1"/>
</dbReference>
<sequence>MGRAYDLGLSDLSDPGSTSRARAAGQASGMNPHRTAAALGAALLAVTLTAVPAAASSPTVSWAPCPAYSDDVLHWLGVPAGGEGAFRAIMARTDCGTVQVPLDYDRPRGRKITIAFTRVRAADPAHRRGILATNPGGPGGFGYLMPHELALTGNVDALMDEYDVIGIDPRGVNYSTSRECDLPPTRPQVSTPFTEADTRAAYDATVAANAACLNADREFYRNLSVGNEARDMDAVRAALGESRLSFIGVSGGTGLGAAYRSLFPRRVERMWLDSVMPPTFRMDAFNALRSKAGHADFLRFADWAAGKDGGFGDTGTEVVASLSALQADLDAHPRVYTNVPAPVGGFVVSLVAAGDSSYWEYMFGALRELRDATGPVAPPSIASIFASPTPPPPGAPSTENRAMQRGVFCNDDVAPRDFGSTWSAYNAHVAAEPVTGRLIPPVSDCAGWVRPAPQSERWSPGSLVLSGHRYEAVTPYQWTLDMRDAIGGTVVTVEDDVHVSVLYKPGCAAMLVRYFRTGSPGALSCG</sequence>
<comment type="similarity">
    <text evidence="1">Belongs to the peptidase S33 family.</text>
</comment>
<dbReference type="PANTHER" id="PTHR43248:SF25">
    <property type="entry name" value="AB HYDROLASE-1 DOMAIN-CONTAINING PROTEIN-RELATED"/>
    <property type="match status" value="1"/>
</dbReference>
<keyword evidence="7" id="KW-1185">Reference proteome</keyword>
<dbReference type="SUPFAM" id="SSF53474">
    <property type="entry name" value="alpha/beta-Hydrolases"/>
    <property type="match status" value="1"/>
</dbReference>
<proteinExistence type="inferred from homology"/>
<evidence type="ECO:0000313" key="7">
    <source>
        <dbReference type="Proteomes" id="UP001165079"/>
    </source>
</evidence>
<feature type="domain" description="Peptidase S33 tripeptidyl aminopeptidase-like C-terminal" evidence="5">
    <location>
        <begin position="444"/>
        <end position="520"/>
    </location>
</feature>
<dbReference type="GO" id="GO:0016787">
    <property type="term" value="F:hydrolase activity"/>
    <property type="evidence" value="ECO:0007669"/>
    <property type="project" value="UniProtKB-KW"/>
</dbReference>
<feature type="region of interest" description="Disordered" evidence="3">
    <location>
        <begin position="1"/>
        <end position="29"/>
    </location>
</feature>
<dbReference type="InterPro" id="IPR029058">
    <property type="entry name" value="AB_hydrolase_fold"/>
</dbReference>